<evidence type="ECO:0000256" key="1">
    <source>
        <dbReference type="SAM" id="Coils"/>
    </source>
</evidence>
<proteinExistence type="predicted"/>
<keyword evidence="2" id="KW-0812">Transmembrane</keyword>
<keyword evidence="2" id="KW-1133">Transmembrane helix</keyword>
<reference evidence="3" key="1">
    <citation type="submission" date="2022-05" db="EMBL/GenBank/DDBJ databases">
        <title>Description of a novel species of Leclercia; Leclercia tamurae and the Proposal for a Novel Genus Silvania gen. nov. Containing Two Novel Species Silvania hatchlandensis sp. nov. and Silvania confinis sp. nov. Isolated from the Rhizosphere of Oak.</title>
        <authorList>
            <person name="Maddock D.W."/>
            <person name="Brady C.L."/>
            <person name="Denman S."/>
            <person name="Arnold D."/>
        </authorList>
    </citation>
    <scope>NUCLEOTIDE SEQUENCE</scope>
    <source>
        <strain evidence="3">H19S6</strain>
    </source>
</reference>
<evidence type="ECO:0000256" key="2">
    <source>
        <dbReference type="SAM" id="Phobius"/>
    </source>
</evidence>
<organism evidence="3 4">
    <name type="scientific">Silvania hatchlandensis</name>
    <dbReference type="NCBI Taxonomy" id="2926469"/>
    <lineage>
        <taxon>Bacteria</taxon>
        <taxon>Pseudomonadati</taxon>
        <taxon>Pseudomonadota</taxon>
        <taxon>Gammaproteobacteria</taxon>
        <taxon>Enterobacterales</taxon>
        <taxon>Enterobacteriaceae</taxon>
        <taxon>Silvania</taxon>
    </lineage>
</organism>
<feature type="coiled-coil region" evidence="1">
    <location>
        <begin position="5"/>
        <end position="32"/>
    </location>
</feature>
<dbReference type="EMBL" id="JAMGZK010000053">
    <property type="protein sequence ID" value="MCU6666098.1"/>
    <property type="molecule type" value="Genomic_DNA"/>
</dbReference>
<feature type="transmembrane region" description="Helical" evidence="2">
    <location>
        <begin position="47"/>
        <end position="69"/>
    </location>
</feature>
<keyword evidence="4" id="KW-1185">Reference proteome</keyword>
<evidence type="ECO:0000313" key="3">
    <source>
        <dbReference type="EMBL" id="MCU6666098.1"/>
    </source>
</evidence>
<comment type="caution">
    <text evidence="3">The sequence shown here is derived from an EMBL/GenBank/DDBJ whole genome shotgun (WGS) entry which is preliminary data.</text>
</comment>
<dbReference type="RefSeq" id="WP_271283632.1">
    <property type="nucleotide sequence ID" value="NZ_JAMGZK010000053.1"/>
</dbReference>
<name>A0A9J6QA02_9ENTR</name>
<keyword evidence="2" id="KW-0472">Membrane</keyword>
<protein>
    <submittedName>
        <fullName evidence="3">Uncharacterized protein</fullName>
    </submittedName>
</protein>
<feature type="transmembrane region" description="Helical" evidence="2">
    <location>
        <begin position="100"/>
        <end position="120"/>
    </location>
</feature>
<keyword evidence="1" id="KW-0175">Coiled coil</keyword>
<evidence type="ECO:0000313" key="4">
    <source>
        <dbReference type="Proteomes" id="UP001063816"/>
    </source>
</evidence>
<sequence>MPNDLDNVLNDIRRLRKEKNENESSLDQVEIDAKQQLLKDGKTRNTLTLSFLLGFFGMLIFSCLFVWLYNWSAINWGIKLKLAGITTGASEIHLLELEKILSIMIGALGTSLGFIIGYYFKDKK</sequence>
<gene>
    <name evidence="3" type="ORF">M8014_17335</name>
</gene>
<dbReference type="AlphaFoldDB" id="A0A9J6QA02"/>
<accession>A0A9J6QA02</accession>
<dbReference type="Proteomes" id="UP001063816">
    <property type="component" value="Unassembled WGS sequence"/>
</dbReference>